<dbReference type="GO" id="GO:0006629">
    <property type="term" value="P:lipid metabolic process"/>
    <property type="evidence" value="ECO:0007669"/>
    <property type="project" value="InterPro"/>
</dbReference>
<dbReference type="GO" id="GO:0008081">
    <property type="term" value="F:phosphoric diester hydrolase activity"/>
    <property type="evidence" value="ECO:0007669"/>
    <property type="project" value="InterPro"/>
</dbReference>
<feature type="domain" description="GP-PDE" evidence="1">
    <location>
        <begin position="1"/>
        <end position="236"/>
    </location>
</feature>
<dbReference type="OrthoDB" id="9795622at2"/>
<dbReference type="Pfam" id="PF03009">
    <property type="entry name" value="GDPD"/>
    <property type="match status" value="1"/>
</dbReference>
<dbReference type="AlphaFoldDB" id="A0A1H7T7M6"/>
<organism evidence="2 3">
    <name type="scientific">Colwellia chukchiensis</name>
    <dbReference type="NCBI Taxonomy" id="641665"/>
    <lineage>
        <taxon>Bacteria</taxon>
        <taxon>Pseudomonadati</taxon>
        <taxon>Pseudomonadota</taxon>
        <taxon>Gammaproteobacteria</taxon>
        <taxon>Alteromonadales</taxon>
        <taxon>Colwelliaceae</taxon>
        <taxon>Colwellia</taxon>
    </lineage>
</organism>
<sequence length="243" mass="26629">MQIIAHRGASKAFPENSLLAFEQALLQGCDGIEFDVQYHQASGEFILLHDQYLATGEAKVHFNDLPLSALTGDHKQSGYGLCTLAQALECIKGQCWINIELKSPAQGEQLVLELTKLSQVISCAKQHGQICDSQIVVSSFNHHALLKLHQLLPKITTAALIACCPLDYAAFCLPLKVQMLNLSIDCLNPELIQDAKQRGLSVGVYTVDLPAQIELCMSLQVDAIFTNDPRQTRAIVEGLNKYG</sequence>
<dbReference type="PANTHER" id="PTHR46211:SF14">
    <property type="entry name" value="GLYCEROPHOSPHODIESTER PHOSPHODIESTERASE"/>
    <property type="match status" value="1"/>
</dbReference>
<dbReference type="CDD" id="cd08556">
    <property type="entry name" value="GDPD"/>
    <property type="match status" value="1"/>
</dbReference>
<protein>
    <submittedName>
        <fullName evidence="2">Glycerophosphoryl diester phosphodiesterase</fullName>
    </submittedName>
</protein>
<dbReference type="PANTHER" id="PTHR46211">
    <property type="entry name" value="GLYCEROPHOSPHORYL DIESTER PHOSPHODIESTERASE"/>
    <property type="match status" value="1"/>
</dbReference>
<evidence type="ECO:0000313" key="2">
    <source>
        <dbReference type="EMBL" id="SEL80743.1"/>
    </source>
</evidence>
<evidence type="ECO:0000313" key="3">
    <source>
        <dbReference type="Proteomes" id="UP000199297"/>
    </source>
</evidence>
<proteinExistence type="predicted"/>
<keyword evidence="3" id="KW-1185">Reference proteome</keyword>
<accession>A0A1H7T7M6</accession>
<name>A0A1H7T7M6_9GAMM</name>
<dbReference type="Gene3D" id="3.20.20.190">
    <property type="entry name" value="Phosphatidylinositol (PI) phosphodiesterase"/>
    <property type="match status" value="1"/>
</dbReference>
<evidence type="ECO:0000259" key="1">
    <source>
        <dbReference type="PROSITE" id="PS51704"/>
    </source>
</evidence>
<dbReference type="PROSITE" id="PS51704">
    <property type="entry name" value="GP_PDE"/>
    <property type="match status" value="1"/>
</dbReference>
<dbReference type="STRING" id="641665.GCA_002104455_02295"/>
<dbReference type="RefSeq" id="WP_085283939.1">
    <property type="nucleotide sequence ID" value="NZ_FOBI01000023.1"/>
</dbReference>
<gene>
    <name evidence="2" type="ORF">SAMN05216262_12326</name>
</gene>
<dbReference type="SUPFAM" id="SSF51695">
    <property type="entry name" value="PLC-like phosphodiesterases"/>
    <property type="match status" value="1"/>
</dbReference>
<reference evidence="3" key="1">
    <citation type="submission" date="2016-10" db="EMBL/GenBank/DDBJ databases">
        <authorList>
            <person name="Varghese N."/>
            <person name="Submissions S."/>
        </authorList>
    </citation>
    <scope>NUCLEOTIDE SEQUENCE [LARGE SCALE GENOMIC DNA]</scope>
    <source>
        <strain evidence="3">CGMCC 1.9127</strain>
    </source>
</reference>
<dbReference type="EMBL" id="FOBI01000023">
    <property type="protein sequence ID" value="SEL80743.1"/>
    <property type="molecule type" value="Genomic_DNA"/>
</dbReference>
<dbReference type="InterPro" id="IPR017946">
    <property type="entry name" value="PLC-like_Pdiesterase_TIM-brl"/>
</dbReference>
<dbReference type="InterPro" id="IPR030395">
    <property type="entry name" value="GP_PDE_dom"/>
</dbReference>
<dbReference type="Proteomes" id="UP000199297">
    <property type="component" value="Unassembled WGS sequence"/>
</dbReference>